<feature type="transmembrane region" description="Helical" evidence="5">
    <location>
        <begin position="189"/>
        <end position="209"/>
    </location>
</feature>
<keyword evidence="5" id="KW-0813">Transport</keyword>
<evidence type="ECO:0000256" key="2">
    <source>
        <dbReference type="ARBA" id="ARBA00022692"/>
    </source>
</evidence>
<feature type="transmembrane region" description="Helical" evidence="5">
    <location>
        <begin position="124"/>
        <end position="149"/>
    </location>
</feature>
<feature type="transmembrane region" description="Helical" evidence="5">
    <location>
        <begin position="250"/>
        <end position="269"/>
    </location>
</feature>
<feature type="transmembrane region" description="Helical" evidence="5">
    <location>
        <begin position="77"/>
        <end position="104"/>
    </location>
</feature>
<comment type="subcellular location">
    <subcellularLocation>
        <location evidence="5">Cell membrane</location>
        <topology evidence="5">Multi-pass membrane protein</topology>
    </subcellularLocation>
    <subcellularLocation>
        <location evidence="1">Membrane</location>
        <topology evidence="1">Multi-pass membrane protein</topology>
    </subcellularLocation>
</comment>
<evidence type="ECO:0000259" key="7">
    <source>
        <dbReference type="PROSITE" id="PS51012"/>
    </source>
</evidence>
<dbReference type="EMBL" id="JAMQAW010000027">
    <property type="protein sequence ID" value="MCM2390953.1"/>
    <property type="molecule type" value="Genomic_DNA"/>
</dbReference>
<keyword evidence="4 5" id="KW-0472">Membrane</keyword>
<dbReference type="RefSeq" id="WP_250921288.1">
    <property type="nucleotide sequence ID" value="NZ_JAMQAW010000027.1"/>
</dbReference>
<evidence type="ECO:0000256" key="1">
    <source>
        <dbReference type="ARBA" id="ARBA00004141"/>
    </source>
</evidence>
<dbReference type="InterPro" id="IPR047817">
    <property type="entry name" value="ABC2_TM_bact-type"/>
</dbReference>
<feature type="transmembrane region" description="Helical" evidence="5">
    <location>
        <begin position="161"/>
        <end position="183"/>
    </location>
</feature>
<dbReference type="InterPro" id="IPR013525">
    <property type="entry name" value="ABC2_TM"/>
</dbReference>
<evidence type="ECO:0000256" key="4">
    <source>
        <dbReference type="ARBA" id="ARBA00023136"/>
    </source>
</evidence>
<evidence type="ECO:0000313" key="9">
    <source>
        <dbReference type="Proteomes" id="UP001431429"/>
    </source>
</evidence>
<accession>A0ABT0UUB3</accession>
<sequence>MTATTIKSSGAPRPADRSQPSKSSPARRLTALGRAELTLLIRNRTALFVALLMPLVMVVATKSSLDSMDLGKAGMSVVEASMTAAIGMVLVLVVHLNLVSAYVARREELVLKRLRTGEVPDHEILAGTALPAVGLALTQCVLLVAGGVAFMDLGAPKRPDLLIAGIAIGVVLLAALAAVTAAITRTVESAQITTMPMFLVSVAGSGLLVPLELMPEKMASVCELLPLTGVMTLIRAGWLGGTDSADVTRAALTALVWSAVSLLAVRRWFRWEPRR</sequence>
<comment type="caution">
    <text evidence="8">The sequence shown here is derived from an EMBL/GenBank/DDBJ whole genome shotgun (WGS) entry which is preliminary data.</text>
</comment>
<dbReference type="PANTHER" id="PTHR43027">
    <property type="entry name" value="DOXORUBICIN RESISTANCE ABC TRANSPORTER PERMEASE PROTEIN DRRC-RELATED"/>
    <property type="match status" value="1"/>
</dbReference>
<gene>
    <name evidence="8" type="ORF">NBG84_22100</name>
</gene>
<feature type="transmembrane region" description="Helical" evidence="5">
    <location>
        <begin position="46"/>
        <end position="65"/>
    </location>
</feature>
<keyword evidence="9" id="KW-1185">Reference proteome</keyword>
<feature type="region of interest" description="Disordered" evidence="6">
    <location>
        <begin position="1"/>
        <end position="27"/>
    </location>
</feature>
<dbReference type="Pfam" id="PF01061">
    <property type="entry name" value="ABC2_membrane"/>
    <property type="match status" value="1"/>
</dbReference>
<dbReference type="PROSITE" id="PS51012">
    <property type="entry name" value="ABC_TM2"/>
    <property type="match status" value="1"/>
</dbReference>
<name>A0ABT0UUB3_9ACTN</name>
<protein>
    <recommendedName>
        <fullName evidence="5">Transport permease protein</fullName>
    </recommendedName>
</protein>
<dbReference type="Proteomes" id="UP001431429">
    <property type="component" value="Unassembled WGS sequence"/>
</dbReference>
<dbReference type="InterPro" id="IPR052902">
    <property type="entry name" value="ABC-2_transporter"/>
</dbReference>
<evidence type="ECO:0000256" key="3">
    <source>
        <dbReference type="ARBA" id="ARBA00022989"/>
    </source>
</evidence>
<keyword evidence="2 5" id="KW-0812">Transmembrane</keyword>
<dbReference type="PANTHER" id="PTHR43027:SF2">
    <property type="entry name" value="TRANSPORT PERMEASE PROTEIN"/>
    <property type="match status" value="1"/>
</dbReference>
<keyword evidence="5" id="KW-1003">Cell membrane</keyword>
<evidence type="ECO:0000256" key="5">
    <source>
        <dbReference type="RuleBase" id="RU361157"/>
    </source>
</evidence>
<evidence type="ECO:0000256" key="6">
    <source>
        <dbReference type="SAM" id="MobiDB-lite"/>
    </source>
</evidence>
<organism evidence="8 9">
    <name type="scientific">Streptomyces albipurpureus</name>
    <dbReference type="NCBI Taxonomy" id="2897419"/>
    <lineage>
        <taxon>Bacteria</taxon>
        <taxon>Bacillati</taxon>
        <taxon>Actinomycetota</taxon>
        <taxon>Actinomycetes</taxon>
        <taxon>Kitasatosporales</taxon>
        <taxon>Streptomycetaceae</taxon>
        <taxon>Streptomyces</taxon>
    </lineage>
</organism>
<comment type="similarity">
    <text evidence="5">Belongs to the ABC-2 integral membrane protein family.</text>
</comment>
<reference evidence="8" key="1">
    <citation type="submission" date="2022-06" db="EMBL/GenBank/DDBJ databases">
        <title>Genome public.</title>
        <authorList>
            <person name="Sun Q."/>
        </authorList>
    </citation>
    <scope>NUCLEOTIDE SEQUENCE</scope>
    <source>
        <strain evidence="8">CWNU-1</strain>
    </source>
</reference>
<evidence type="ECO:0000313" key="8">
    <source>
        <dbReference type="EMBL" id="MCM2390953.1"/>
    </source>
</evidence>
<keyword evidence="3 5" id="KW-1133">Transmembrane helix</keyword>
<proteinExistence type="inferred from homology"/>
<feature type="domain" description="ABC transmembrane type-2" evidence="7">
    <location>
        <begin position="45"/>
        <end position="268"/>
    </location>
</feature>